<organism evidence="1 2">
    <name type="scientific">Palleniella muris</name>
    <dbReference type="NCBI Taxonomy" id="3038145"/>
    <lineage>
        <taxon>Bacteria</taxon>
        <taxon>Pseudomonadati</taxon>
        <taxon>Bacteroidota</taxon>
        <taxon>Bacteroidia</taxon>
        <taxon>Bacteroidales</taxon>
        <taxon>Prevotellaceae</taxon>
        <taxon>Palleniella</taxon>
    </lineage>
</organism>
<name>A0AC61QQB8_9BACT</name>
<accession>A0AC61QQB8</accession>
<keyword evidence="2" id="KW-1185">Reference proteome</keyword>
<sequence>MTFDYNKEHKTSMSLVLENGISVEGEFIDLRITVDTLPKGKQWYQIRHSDDDGSEPASLKRGCVVVNFFGTFICDPIDEMKDGDELEITEWGW</sequence>
<dbReference type="EMBL" id="SRZC01000012">
    <property type="protein sequence ID" value="TGX82034.1"/>
    <property type="molecule type" value="Genomic_DNA"/>
</dbReference>
<evidence type="ECO:0000313" key="2">
    <source>
        <dbReference type="Proteomes" id="UP000308886"/>
    </source>
</evidence>
<protein>
    <submittedName>
        <fullName evidence="1">Uncharacterized protein</fullName>
    </submittedName>
</protein>
<gene>
    <name evidence="1" type="ORF">E5358_08180</name>
</gene>
<reference evidence="1" key="1">
    <citation type="submission" date="2019-04" db="EMBL/GenBank/DDBJ databases">
        <title>Microbes associate with the intestines of laboratory mice.</title>
        <authorList>
            <person name="Navarre W."/>
            <person name="Wong E."/>
            <person name="Huang K."/>
            <person name="Tropini C."/>
            <person name="Ng K."/>
            <person name="Yu B."/>
        </authorList>
    </citation>
    <scope>NUCLEOTIDE SEQUENCE</scope>
    <source>
        <strain evidence="1">NM73_A23</strain>
    </source>
</reference>
<proteinExistence type="predicted"/>
<dbReference type="Proteomes" id="UP000308886">
    <property type="component" value="Unassembled WGS sequence"/>
</dbReference>
<evidence type="ECO:0000313" key="1">
    <source>
        <dbReference type="EMBL" id="TGX82034.1"/>
    </source>
</evidence>
<comment type="caution">
    <text evidence="1">The sequence shown here is derived from an EMBL/GenBank/DDBJ whole genome shotgun (WGS) entry which is preliminary data.</text>
</comment>